<dbReference type="InterPro" id="IPR017937">
    <property type="entry name" value="Thioredoxin_CS"/>
</dbReference>
<protein>
    <submittedName>
        <fullName evidence="3">Thioredoxin</fullName>
    </submittedName>
</protein>
<dbReference type="CDD" id="cd02947">
    <property type="entry name" value="TRX_family"/>
    <property type="match status" value="1"/>
</dbReference>
<evidence type="ECO:0000313" key="3">
    <source>
        <dbReference type="EMBL" id="PFX31131.1"/>
    </source>
</evidence>
<name>A0A2B4SMK3_STYPI</name>
<dbReference type="EMBL" id="LSMT01000040">
    <property type="protein sequence ID" value="PFX31131.1"/>
    <property type="molecule type" value="Genomic_DNA"/>
</dbReference>
<keyword evidence="1" id="KW-1015">Disulfide bond</keyword>
<dbReference type="FunFam" id="3.40.30.10:FF:000245">
    <property type="entry name" value="Thioredoxin"/>
    <property type="match status" value="1"/>
</dbReference>
<dbReference type="PRINTS" id="PR00421">
    <property type="entry name" value="THIOREDOXIN"/>
</dbReference>
<dbReference type="PROSITE" id="PS51257">
    <property type="entry name" value="PROKAR_LIPOPROTEIN"/>
    <property type="match status" value="1"/>
</dbReference>
<dbReference type="PROSITE" id="PS51352">
    <property type="entry name" value="THIOREDOXIN_2"/>
    <property type="match status" value="1"/>
</dbReference>
<dbReference type="InterPro" id="IPR036249">
    <property type="entry name" value="Thioredoxin-like_sf"/>
</dbReference>
<dbReference type="SUPFAM" id="SSF52833">
    <property type="entry name" value="Thioredoxin-like"/>
    <property type="match status" value="1"/>
</dbReference>
<keyword evidence="4" id="KW-1185">Reference proteome</keyword>
<dbReference type="InterPro" id="IPR013766">
    <property type="entry name" value="Thioredoxin_domain"/>
</dbReference>
<dbReference type="STRING" id="50429.A0A2B4SMK3"/>
<organism evidence="3 4">
    <name type="scientific">Stylophora pistillata</name>
    <name type="common">Smooth cauliflower coral</name>
    <dbReference type="NCBI Taxonomy" id="50429"/>
    <lineage>
        <taxon>Eukaryota</taxon>
        <taxon>Metazoa</taxon>
        <taxon>Cnidaria</taxon>
        <taxon>Anthozoa</taxon>
        <taxon>Hexacorallia</taxon>
        <taxon>Scleractinia</taxon>
        <taxon>Astrocoeniina</taxon>
        <taxon>Pocilloporidae</taxon>
        <taxon>Stylophora</taxon>
    </lineage>
</organism>
<dbReference type="Proteomes" id="UP000225706">
    <property type="component" value="Unassembled WGS sequence"/>
</dbReference>
<dbReference type="PROSITE" id="PS00194">
    <property type="entry name" value="THIOREDOXIN_1"/>
    <property type="match status" value="1"/>
</dbReference>
<sequence length="151" mass="16830">MERLRTSLPPTSFLGPFPLVGGGVGCEAPPPAKGKGPGTSNYYKEMEEFTDTEEYAQFLQSPNNKDKLIVIDFYADWCGPCRKIKPALRKLATKYPDVIFAKVDVDDAEAIAESEGVEVMPTFVFYKNGMKLHVFSGSNEKDLEDKIKELK</sequence>
<dbReference type="AlphaFoldDB" id="A0A2B4SMK3"/>
<evidence type="ECO:0000259" key="2">
    <source>
        <dbReference type="PROSITE" id="PS51352"/>
    </source>
</evidence>
<evidence type="ECO:0000256" key="1">
    <source>
        <dbReference type="ARBA" id="ARBA00023157"/>
    </source>
</evidence>
<comment type="caution">
    <text evidence="3">The sequence shown here is derived from an EMBL/GenBank/DDBJ whole genome shotgun (WGS) entry which is preliminary data.</text>
</comment>
<proteinExistence type="predicted"/>
<dbReference type="OrthoDB" id="2121326at2759"/>
<reference evidence="4" key="1">
    <citation type="journal article" date="2017" name="bioRxiv">
        <title>Comparative analysis of the genomes of Stylophora pistillata and Acropora digitifera provides evidence for extensive differences between species of corals.</title>
        <authorList>
            <person name="Voolstra C.R."/>
            <person name="Li Y."/>
            <person name="Liew Y.J."/>
            <person name="Baumgarten S."/>
            <person name="Zoccola D."/>
            <person name="Flot J.-F."/>
            <person name="Tambutte S."/>
            <person name="Allemand D."/>
            <person name="Aranda M."/>
        </authorList>
    </citation>
    <scope>NUCLEOTIDE SEQUENCE [LARGE SCALE GENOMIC DNA]</scope>
</reference>
<accession>A0A2B4SMK3</accession>
<dbReference type="PANTHER" id="PTHR46115">
    <property type="entry name" value="THIOREDOXIN-LIKE PROTEIN 1"/>
    <property type="match status" value="1"/>
</dbReference>
<feature type="domain" description="Thioredoxin" evidence="2">
    <location>
        <begin position="22"/>
        <end position="151"/>
    </location>
</feature>
<dbReference type="Pfam" id="PF00085">
    <property type="entry name" value="Thioredoxin"/>
    <property type="match status" value="1"/>
</dbReference>
<dbReference type="Gene3D" id="3.40.30.10">
    <property type="entry name" value="Glutaredoxin"/>
    <property type="match status" value="1"/>
</dbReference>
<evidence type="ECO:0000313" key="4">
    <source>
        <dbReference type="Proteomes" id="UP000225706"/>
    </source>
</evidence>
<gene>
    <name evidence="3" type="primary">TXN</name>
    <name evidence="3" type="ORF">AWC38_SpisGene4030</name>
</gene>